<reference evidence="2" key="1">
    <citation type="journal article" date="2006" name="Int. J. Parasitol.">
        <title>The varying microsporidian genome: existence of long-terminal repeat retrotransposon in domesticated silkworm parasite Nosema bombycis.</title>
        <authorList>
            <person name="Xu J."/>
            <person name="Pan G."/>
            <person name="Fang L."/>
            <person name="Li J."/>
            <person name="Tian X."/>
            <person name="Li T."/>
            <person name="Zhou Z."/>
            <person name="Xiang Z."/>
        </authorList>
    </citation>
    <scope>NUCLEOTIDE SEQUENCE</scope>
</reference>
<feature type="chain" id="PRO_5004183383" evidence="1">
    <location>
        <begin position="38"/>
        <end position="376"/>
    </location>
</feature>
<protein>
    <submittedName>
        <fullName evidence="2">Uncharacterized protein</fullName>
    </submittedName>
</protein>
<dbReference type="VEuPathDB" id="MicrosporidiaDB:NBO_1088g0001"/>
<accession>Q15EY3</accession>
<organism evidence="2">
    <name type="scientific">Nosema bombycis</name>
    <name type="common">Microsporidian parasite</name>
    <name type="synonym">Pebrine of silkworm</name>
    <dbReference type="NCBI Taxonomy" id="27978"/>
    <lineage>
        <taxon>Eukaryota</taxon>
        <taxon>Fungi</taxon>
        <taxon>Fungi incertae sedis</taxon>
        <taxon>Microsporidia</taxon>
        <taxon>Nosematidae</taxon>
        <taxon>Nosema</taxon>
    </lineage>
</organism>
<dbReference type="AlphaFoldDB" id="Q15EY3"/>
<proteinExistence type="predicted"/>
<evidence type="ECO:0000313" key="2">
    <source>
        <dbReference type="EMBL" id="ABE27266.1"/>
    </source>
</evidence>
<dbReference type="EMBL" id="DQ445481">
    <property type="protein sequence ID" value="ABE27266.1"/>
    <property type="molecule type" value="Genomic_DNA"/>
</dbReference>
<sequence length="376" mass="44275">MKSVLKISCFNINSLSLCFYCLLVSIFCCEFFDNTTSENLLDFVSDNGEETTYMMSDNNYFDHSDKTMFDSEFNLPLLTFEDSCLTEEDSVKSNDVTEKEDINSLYDKKSNMISDKNYFDQNDITMFDSDFNFPLLTFEHSCLADDDSVKSNDVTVEEDINALCDKQNNLINKIMTLFNEDREDDEWSNLNEILDLKFLLESFLSLTIKIRSKMLRSFKKYLDIYDENMKLTLKSTQFILKIKSEIKNDLIRKKSNLFIFACLKREMKNMNKFYFEVNATYKHCKIKRIEILKNISNLKKSFDVAIDFIKSFSNLFELETLAFVKETLLIVFYMFDKDQKGSIYEIDDLIKKTIAISLGKFYEINDLLYSFINTKH</sequence>
<name>Q15EY3_NOSBO</name>
<evidence type="ECO:0000256" key="1">
    <source>
        <dbReference type="SAM" id="SignalP"/>
    </source>
</evidence>
<keyword evidence="1" id="KW-0732">Signal</keyword>
<feature type="signal peptide" evidence="1">
    <location>
        <begin position="1"/>
        <end position="37"/>
    </location>
</feature>